<evidence type="ECO:0000313" key="2">
    <source>
        <dbReference type="EMBL" id="KAA1074730.1"/>
    </source>
</evidence>
<gene>
    <name evidence="2" type="ORF">PGT21_017317</name>
</gene>
<dbReference type="Proteomes" id="UP000324748">
    <property type="component" value="Unassembled WGS sequence"/>
</dbReference>
<dbReference type="AlphaFoldDB" id="A0A5B0MFU4"/>
<keyword evidence="3" id="KW-1185">Reference proteome</keyword>
<dbReference type="EMBL" id="VSWC01000157">
    <property type="protein sequence ID" value="KAA1074730.1"/>
    <property type="molecule type" value="Genomic_DNA"/>
</dbReference>
<comment type="caution">
    <text evidence="2">The sequence shown here is derived from an EMBL/GenBank/DDBJ whole genome shotgun (WGS) entry which is preliminary data.</text>
</comment>
<evidence type="ECO:0000313" key="3">
    <source>
        <dbReference type="Proteomes" id="UP000324748"/>
    </source>
</evidence>
<feature type="region of interest" description="Disordered" evidence="1">
    <location>
        <begin position="23"/>
        <end position="76"/>
    </location>
</feature>
<protein>
    <submittedName>
        <fullName evidence="2">Uncharacterized protein</fullName>
    </submittedName>
</protein>
<sequence length="145" mass="15159">MSLWKKQTGQGFSVGLAAPVTRRALGAVAPRGDGVRRGGRAQMPKNPPRRALPGAQGPGPQTARGDDGEGALGGPDRCRYARAMCVPLGSDRPCIGAGETARPKIPNRIRPARTSITQAEEDLEKARLGALSSKVAPPTLLLSLF</sequence>
<proteinExistence type="predicted"/>
<name>A0A5B0MFU4_PUCGR</name>
<dbReference type="OrthoDB" id="10331364at2759"/>
<evidence type="ECO:0000256" key="1">
    <source>
        <dbReference type="SAM" id="MobiDB-lite"/>
    </source>
</evidence>
<accession>A0A5B0MFU4</accession>
<organism evidence="2 3">
    <name type="scientific">Puccinia graminis f. sp. tritici</name>
    <dbReference type="NCBI Taxonomy" id="56615"/>
    <lineage>
        <taxon>Eukaryota</taxon>
        <taxon>Fungi</taxon>
        <taxon>Dikarya</taxon>
        <taxon>Basidiomycota</taxon>
        <taxon>Pucciniomycotina</taxon>
        <taxon>Pucciniomycetes</taxon>
        <taxon>Pucciniales</taxon>
        <taxon>Pucciniaceae</taxon>
        <taxon>Puccinia</taxon>
    </lineage>
</organism>
<reference evidence="2 3" key="1">
    <citation type="submission" date="2019-05" db="EMBL/GenBank/DDBJ databases">
        <title>Emergence of the Ug99 lineage of the wheat stem rust pathogen through somatic hybridization.</title>
        <authorList>
            <person name="Li F."/>
            <person name="Upadhyaya N.M."/>
            <person name="Sperschneider J."/>
            <person name="Matny O."/>
            <person name="Nguyen-Phuc H."/>
            <person name="Mago R."/>
            <person name="Raley C."/>
            <person name="Miller M.E."/>
            <person name="Silverstein K.A.T."/>
            <person name="Henningsen E."/>
            <person name="Hirsch C.D."/>
            <person name="Visser B."/>
            <person name="Pretorius Z.A."/>
            <person name="Steffenson B.J."/>
            <person name="Schwessinger B."/>
            <person name="Dodds P.N."/>
            <person name="Figueroa M."/>
        </authorList>
    </citation>
    <scope>NUCLEOTIDE SEQUENCE [LARGE SCALE GENOMIC DNA]</scope>
    <source>
        <strain evidence="2">21-0</strain>
    </source>
</reference>